<dbReference type="InterPro" id="IPR018957">
    <property type="entry name" value="Znf_C3HC4_RING-type"/>
</dbReference>
<dbReference type="AlphaFoldDB" id="A0A1Y2GQT2"/>
<dbReference type="GO" id="GO:0008270">
    <property type="term" value="F:zinc ion binding"/>
    <property type="evidence" value="ECO:0007669"/>
    <property type="project" value="UniProtKB-KW"/>
</dbReference>
<keyword evidence="1" id="KW-0808">Transferase</keyword>
<feature type="compositionally biased region" description="Low complexity" evidence="6">
    <location>
        <begin position="264"/>
        <end position="276"/>
    </location>
</feature>
<dbReference type="InterPro" id="IPR013083">
    <property type="entry name" value="Znf_RING/FYVE/PHD"/>
</dbReference>
<dbReference type="InterPro" id="IPR017907">
    <property type="entry name" value="Znf_RING_CS"/>
</dbReference>
<dbReference type="PROSITE" id="PS50089">
    <property type="entry name" value="ZF_RING_2"/>
    <property type="match status" value="1"/>
</dbReference>
<dbReference type="SMART" id="SM00356">
    <property type="entry name" value="ZnF_C3H1"/>
    <property type="match status" value="2"/>
</dbReference>
<dbReference type="InterPro" id="IPR036855">
    <property type="entry name" value="Znf_CCCH_sf"/>
</dbReference>
<dbReference type="SUPFAM" id="SSF90229">
    <property type="entry name" value="CCCH zinc finger"/>
    <property type="match status" value="1"/>
</dbReference>
<feature type="domain" description="C3H1-type" evidence="8">
    <location>
        <begin position="199"/>
        <end position="230"/>
    </location>
</feature>
<dbReference type="RefSeq" id="XP_021882435.1">
    <property type="nucleotide sequence ID" value="XM_022021983.1"/>
</dbReference>
<protein>
    <submittedName>
        <fullName evidence="9">Uncharacterized protein</fullName>
    </submittedName>
</protein>
<keyword evidence="3 5" id="KW-0863">Zinc-finger</keyword>
<feature type="compositionally biased region" description="Acidic residues" evidence="6">
    <location>
        <begin position="1"/>
        <end position="15"/>
    </location>
</feature>
<accession>A0A1Y2GQT2</accession>
<keyword evidence="10" id="KW-1185">Reference proteome</keyword>
<evidence type="ECO:0000259" key="8">
    <source>
        <dbReference type="PROSITE" id="PS50103"/>
    </source>
</evidence>
<feature type="zinc finger region" description="C3H1-type" evidence="5">
    <location>
        <begin position="66"/>
        <end position="93"/>
    </location>
</feature>
<dbReference type="EMBL" id="MCFF01000014">
    <property type="protein sequence ID" value="ORZ19267.1"/>
    <property type="molecule type" value="Genomic_DNA"/>
</dbReference>
<dbReference type="GeneID" id="33563827"/>
<evidence type="ECO:0000313" key="10">
    <source>
        <dbReference type="Proteomes" id="UP000193648"/>
    </source>
</evidence>
<dbReference type="InParanoid" id="A0A1Y2GQT2"/>
<name>A0A1Y2GQT2_9FUNG</name>
<dbReference type="InterPro" id="IPR001841">
    <property type="entry name" value="Znf_RING"/>
</dbReference>
<evidence type="ECO:0000256" key="2">
    <source>
        <dbReference type="ARBA" id="ARBA00022723"/>
    </source>
</evidence>
<feature type="region of interest" description="Disordered" evidence="6">
    <location>
        <begin position="1"/>
        <end position="62"/>
    </location>
</feature>
<feature type="domain" description="C3H1-type" evidence="8">
    <location>
        <begin position="66"/>
        <end position="93"/>
    </location>
</feature>
<dbReference type="OrthoDB" id="250836at2759"/>
<reference evidence="9 10" key="1">
    <citation type="submission" date="2016-07" db="EMBL/GenBank/DDBJ databases">
        <title>Pervasive Adenine N6-methylation of Active Genes in Fungi.</title>
        <authorList>
            <consortium name="DOE Joint Genome Institute"/>
            <person name="Mondo S.J."/>
            <person name="Dannebaum R.O."/>
            <person name="Kuo R.C."/>
            <person name="Labutti K."/>
            <person name="Haridas S."/>
            <person name="Kuo A."/>
            <person name="Salamov A."/>
            <person name="Ahrendt S.R."/>
            <person name="Lipzen A."/>
            <person name="Sullivan W."/>
            <person name="Andreopoulos W.B."/>
            <person name="Clum A."/>
            <person name="Lindquist E."/>
            <person name="Daum C."/>
            <person name="Ramamoorthy G.K."/>
            <person name="Gryganskyi A."/>
            <person name="Culley D."/>
            <person name="Magnuson J.K."/>
            <person name="James T.Y."/>
            <person name="O'Malley M.A."/>
            <person name="Stajich J.E."/>
            <person name="Spatafora J.W."/>
            <person name="Visel A."/>
            <person name="Grigoriev I.V."/>
        </authorList>
    </citation>
    <scope>NUCLEOTIDE SEQUENCE [LARGE SCALE GENOMIC DNA]</scope>
    <source>
        <strain evidence="9 10">NRRL 3116</strain>
    </source>
</reference>
<evidence type="ECO:0000256" key="3">
    <source>
        <dbReference type="ARBA" id="ARBA00022771"/>
    </source>
</evidence>
<dbReference type="SUPFAM" id="SSF57850">
    <property type="entry name" value="RING/U-box"/>
    <property type="match status" value="1"/>
</dbReference>
<evidence type="ECO:0000256" key="6">
    <source>
        <dbReference type="SAM" id="MobiDB-lite"/>
    </source>
</evidence>
<dbReference type="InterPro" id="IPR045072">
    <property type="entry name" value="MKRN-like"/>
</dbReference>
<dbReference type="PROSITE" id="PS50103">
    <property type="entry name" value="ZF_C3H1"/>
    <property type="match status" value="2"/>
</dbReference>
<feature type="compositionally biased region" description="Low complexity" evidence="6">
    <location>
        <begin position="16"/>
        <end position="62"/>
    </location>
</feature>
<proteinExistence type="predicted"/>
<dbReference type="Pfam" id="PF00097">
    <property type="entry name" value="zf-C3HC4"/>
    <property type="match status" value="1"/>
</dbReference>
<dbReference type="GO" id="GO:0061630">
    <property type="term" value="F:ubiquitin protein ligase activity"/>
    <property type="evidence" value="ECO:0007669"/>
    <property type="project" value="InterPro"/>
</dbReference>
<feature type="domain" description="RING-type" evidence="7">
    <location>
        <begin position="111"/>
        <end position="170"/>
    </location>
</feature>
<dbReference type="PROSITE" id="PS00518">
    <property type="entry name" value="ZF_RING_1"/>
    <property type="match status" value="1"/>
</dbReference>
<organism evidence="9 10">
    <name type="scientific">Lobosporangium transversale</name>
    <dbReference type="NCBI Taxonomy" id="64571"/>
    <lineage>
        <taxon>Eukaryota</taxon>
        <taxon>Fungi</taxon>
        <taxon>Fungi incertae sedis</taxon>
        <taxon>Mucoromycota</taxon>
        <taxon>Mortierellomycotina</taxon>
        <taxon>Mortierellomycetes</taxon>
        <taxon>Mortierellales</taxon>
        <taxon>Mortierellaceae</taxon>
        <taxon>Lobosporangium</taxon>
    </lineage>
</organism>
<evidence type="ECO:0000313" key="9">
    <source>
        <dbReference type="EMBL" id="ORZ19267.1"/>
    </source>
</evidence>
<dbReference type="Proteomes" id="UP000193648">
    <property type="component" value="Unassembled WGS sequence"/>
</dbReference>
<evidence type="ECO:0000256" key="1">
    <source>
        <dbReference type="ARBA" id="ARBA00022679"/>
    </source>
</evidence>
<evidence type="ECO:0000256" key="5">
    <source>
        <dbReference type="PROSITE-ProRule" id="PRU00723"/>
    </source>
</evidence>
<dbReference type="Gene3D" id="2.30.30.1190">
    <property type="match status" value="1"/>
</dbReference>
<keyword evidence="2 5" id="KW-0479">Metal-binding</keyword>
<dbReference type="Gene3D" id="3.30.40.10">
    <property type="entry name" value="Zinc/RING finger domain, C3HC4 (zinc finger)"/>
    <property type="match status" value="1"/>
</dbReference>
<keyword evidence="4 5" id="KW-0862">Zinc</keyword>
<evidence type="ECO:0000256" key="4">
    <source>
        <dbReference type="ARBA" id="ARBA00022833"/>
    </source>
</evidence>
<sequence>MADITGIEELDEEPAFDSSSSSLSSSFSAPAPISVAAAVEPSTSSTSLENSSESPSTSTATARPAYAANRPCHWYMSGYCLRGDSCWFSHDRANALNSNSNNTDDDDEQRCAICFEEPTTFGLLVSCNHAFCLTCIRTWRSKEVTAEFNENRPFGAENTASVTKACPNCRTPSLYVVPSSFFPTCAEQKEIIIRNYKEAAGRKKCKYFERSAEQHWCPFGDGCFFAHLDENGEPCKVNPESNPRLQQQQRQRQTARRSRPFRYGSNGRNSNTNSTSWRERQILMDALGDASASASVEDIESFRALLLQLSQLTTDLQSAQEMFHQNQQQFDHNHDHINDPDEDVDIYAWTFDDDDEYDYEDEYGYYYEA</sequence>
<gene>
    <name evidence="9" type="ORF">BCR41DRAFT_335432</name>
</gene>
<dbReference type="STRING" id="64571.A0A1Y2GQT2"/>
<evidence type="ECO:0000259" key="7">
    <source>
        <dbReference type="PROSITE" id="PS50089"/>
    </source>
</evidence>
<comment type="caution">
    <text evidence="9">The sequence shown here is derived from an EMBL/GenBank/DDBJ whole genome shotgun (WGS) entry which is preliminary data.</text>
</comment>
<dbReference type="PANTHER" id="PTHR11224">
    <property type="entry name" value="MAKORIN-RELATED"/>
    <property type="match status" value="1"/>
</dbReference>
<feature type="zinc finger region" description="C3H1-type" evidence="5">
    <location>
        <begin position="199"/>
        <end position="230"/>
    </location>
</feature>
<feature type="region of interest" description="Disordered" evidence="6">
    <location>
        <begin position="236"/>
        <end position="277"/>
    </location>
</feature>
<dbReference type="GO" id="GO:0000209">
    <property type="term" value="P:protein polyubiquitination"/>
    <property type="evidence" value="ECO:0007669"/>
    <property type="project" value="InterPro"/>
</dbReference>
<dbReference type="InterPro" id="IPR000571">
    <property type="entry name" value="Znf_CCCH"/>
</dbReference>
<dbReference type="SMART" id="SM00184">
    <property type="entry name" value="RING"/>
    <property type="match status" value="1"/>
</dbReference>
<dbReference type="PANTHER" id="PTHR11224:SF10">
    <property type="entry name" value="IP09428P-RELATED"/>
    <property type="match status" value="1"/>
</dbReference>